<feature type="domain" description="ABC transporter" evidence="6">
    <location>
        <begin position="18"/>
        <end position="305"/>
    </location>
</feature>
<dbReference type="CDD" id="cd03257">
    <property type="entry name" value="ABC_NikE_OppD_transporters"/>
    <property type="match status" value="2"/>
</dbReference>
<dbReference type="GO" id="GO:0005524">
    <property type="term" value="F:ATP binding"/>
    <property type="evidence" value="ECO:0007669"/>
    <property type="project" value="UniProtKB-KW"/>
</dbReference>
<dbReference type="InterPro" id="IPR003439">
    <property type="entry name" value="ABC_transporter-like_ATP-bd"/>
</dbReference>
<keyword evidence="3" id="KW-0547">Nucleotide-binding</keyword>
<name>A0ABY5AM27_9CYAN</name>
<keyword evidence="2" id="KW-0813">Transport</keyword>
<feature type="region of interest" description="Disordered" evidence="5">
    <location>
        <begin position="325"/>
        <end position="376"/>
    </location>
</feature>
<reference evidence="7" key="1">
    <citation type="submission" date="2022-06" db="EMBL/GenBank/DDBJ databases">
        <title>Genome sequence of Phormidium yuhuli AB48 isolated from an industrial photobioreactor environment.</title>
        <authorList>
            <person name="Qiu Y."/>
            <person name="Noonan A.J.C."/>
            <person name="Dofher K."/>
            <person name="Koch M."/>
            <person name="Kieft B."/>
            <person name="Lin X."/>
            <person name="Ziels R.M."/>
            <person name="Hallam S.J."/>
        </authorList>
    </citation>
    <scope>NUCLEOTIDE SEQUENCE</scope>
    <source>
        <strain evidence="7">AB48</strain>
    </source>
</reference>
<keyword evidence="8" id="KW-1185">Reference proteome</keyword>
<keyword evidence="4 7" id="KW-0067">ATP-binding</keyword>
<dbReference type="PANTHER" id="PTHR43776">
    <property type="entry name" value="TRANSPORT ATP-BINDING PROTEIN"/>
    <property type="match status" value="1"/>
</dbReference>
<dbReference type="PANTHER" id="PTHR43776:SF7">
    <property type="entry name" value="D,D-DIPEPTIDE TRANSPORT ATP-BINDING PROTEIN DDPF-RELATED"/>
    <property type="match status" value="1"/>
</dbReference>
<dbReference type="Pfam" id="PF08352">
    <property type="entry name" value="oligo_HPY"/>
    <property type="match status" value="1"/>
</dbReference>
<feature type="compositionally biased region" description="Basic and acidic residues" evidence="5">
    <location>
        <begin position="336"/>
        <end position="347"/>
    </location>
</feature>
<dbReference type="Gene3D" id="3.40.50.300">
    <property type="entry name" value="P-loop containing nucleotide triphosphate hydrolases"/>
    <property type="match status" value="2"/>
</dbReference>
<evidence type="ECO:0000256" key="3">
    <source>
        <dbReference type="ARBA" id="ARBA00022741"/>
    </source>
</evidence>
<comment type="similarity">
    <text evidence="1">Belongs to the ABC transporter superfamily.</text>
</comment>
<dbReference type="EMBL" id="CP098611">
    <property type="protein sequence ID" value="USR89875.1"/>
    <property type="molecule type" value="Genomic_DNA"/>
</dbReference>
<evidence type="ECO:0000256" key="2">
    <source>
        <dbReference type="ARBA" id="ARBA00022448"/>
    </source>
</evidence>
<dbReference type="PROSITE" id="PS50893">
    <property type="entry name" value="ABC_TRANSPORTER_2"/>
    <property type="match status" value="2"/>
</dbReference>
<evidence type="ECO:0000313" key="8">
    <source>
        <dbReference type="Proteomes" id="UP001056708"/>
    </source>
</evidence>
<gene>
    <name evidence="7" type="ORF">NEA10_13515</name>
</gene>
<dbReference type="NCBIfam" id="NF008453">
    <property type="entry name" value="PRK11308.1"/>
    <property type="match status" value="3"/>
</dbReference>
<evidence type="ECO:0000313" key="7">
    <source>
        <dbReference type="EMBL" id="USR89875.1"/>
    </source>
</evidence>
<proteinExistence type="inferred from homology"/>
<evidence type="ECO:0000259" key="6">
    <source>
        <dbReference type="PROSITE" id="PS50893"/>
    </source>
</evidence>
<dbReference type="InterPro" id="IPR050319">
    <property type="entry name" value="ABC_transp_ATP-bind"/>
</dbReference>
<dbReference type="InterPro" id="IPR017871">
    <property type="entry name" value="ABC_transporter-like_CS"/>
</dbReference>
<dbReference type="InterPro" id="IPR013563">
    <property type="entry name" value="Oligopep_ABC_C"/>
</dbReference>
<dbReference type="Proteomes" id="UP001056708">
    <property type="component" value="Chromosome"/>
</dbReference>
<dbReference type="Pfam" id="PF00005">
    <property type="entry name" value="ABC_tran"/>
    <property type="match status" value="2"/>
</dbReference>
<evidence type="ECO:0000256" key="5">
    <source>
        <dbReference type="SAM" id="MobiDB-lite"/>
    </source>
</evidence>
<accession>A0ABY5AM27</accession>
<dbReference type="NCBIfam" id="NF007739">
    <property type="entry name" value="PRK10419.1"/>
    <property type="match status" value="3"/>
</dbReference>
<dbReference type="InterPro" id="IPR027417">
    <property type="entry name" value="P-loop_NTPase"/>
</dbReference>
<sequence length="669" mass="73932">MHADTSSNEPLDSTVLEVRDLQVHFQTNDRLVRAVDGVSFQVPRGQTLGIVGESGSGKSVTSLAVMGLVPSPPGKVAQGEIWFKDPVVGDRVNLLELPEKQLRRYRGGRIATIFQEPMTALNPVYTIGYQLIEAIRLHRKVSKAEAEQQAIARLQEVKLLPPDDQLQEDVLAALGGAEAAPGRRQVLEEIERRKQTLLNRYPHQFSGGQLQRITIAMAIAADPALLIADEPTTALDVTVQATILRLLRELRSRHEMSMIFITHDLGVIAEIADYVAVMYQGKIVETGSLTDIFARPQHPYTQGLLACRPQTELRLRCLPTLSDFMTSQETPSAPSEAEKNQEPHPSENHSQSNGSEAQNGASETNSGSNNLSESPLSLLENPENRISDLEMAQRLAHLQRQPPLLQVENLQVGYPVRGGLFGKTQRYAMAVNGVSFQVYPGETLGLVGESGCGKTTLARTLLRLIQPTGGRMIFEGQDISTLKPKQLQALRRNIQAIFQDPFSSLNPRISIGAAIAEPLKIHNVGGGPRQRRERCIWLLERVGLSADCLKRYPHEFSGGQRQRVCIARALALNPKFVICDESVSALDVSVQAQVLNLLRELQDEFGLTYIFISHDLSVVKFMSDRIMVMNQGKIEEIGAADRVYREPERDYTRQLIASIPNPAALLQSA</sequence>
<feature type="compositionally biased region" description="Polar residues" evidence="5">
    <location>
        <begin position="348"/>
        <end position="367"/>
    </location>
</feature>
<evidence type="ECO:0000256" key="1">
    <source>
        <dbReference type="ARBA" id="ARBA00005417"/>
    </source>
</evidence>
<dbReference type="SMART" id="SM00382">
    <property type="entry name" value="AAA"/>
    <property type="match status" value="2"/>
</dbReference>
<organism evidence="7 8">
    <name type="scientific">Phormidium yuhuli AB48</name>
    <dbReference type="NCBI Taxonomy" id="2940671"/>
    <lineage>
        <taxon>Bacteria</taxon>
        <taxon>Bacillati</taxon>
        <taxon>Cyanobacteriota</taxon>
        <taxon>Cyanophyceae</taxon>
        <taxon>Oscillatoriophycideae</taxon>
        <taxon>Oscillatoriales</taxon>
        <taxon>Oscillatoriaceae</taxon>
        <taxon>Phormidium</taxon>
        <taxon>Phormidium yuhuli</taxon>
    </lineage>
</organism>
<dbReference type="SUPFAM" id="SSF52540">
    <property type="entry name" value="P-loop containing nucleoside triphosphate hydrolases"/>
    <property type="match status" value="2"/>
</dbReference>
<dbReference type="PROSITE" id="PS00211">
    <property type="entry name" value="ABC_TRANSPORTER_1"/>
    <property type="match status" value="2"/>
</dbReference>
<protein>
    <submittedName>
        <fullName evidence="7">ABC transporter ATP-binding protein</fullName>
    </submittedName>
</protein>
<feature type="domain" description="ABC transporter" evidence="6">
    <location>
        <begin position="405"/>
        <end position="656"/>
    </location>
</feature>
<dbReference type="InterPro" id="IPR003593">
    <property type="entry name" value="AAA+_ATPase"/>
</dbReference>
<evidence type="ECO:0000256" key="4">
    <source>
        <dbReference type="ARBA" id="ARBA00022840"/>
    </source>
</evidence>
<dbReference type="RefSeq" id="WP_252661172.1">
    <property type="nucleotide sequence ID" value="NZ_CP098611.1"/>
</dbReference>